<evidence type="ECO:0000256" key="16">
    <source>
        <dbReference type="ARBA" id="ARBA00049467"/>
    </source>
</evidence>
<evidence type="ECO:0000256" key="8">
    <source>
        <dbReference type="ARBA" id="ARBA00023027"/>
    </source>
</evidence>
<keyword evidence="3" id="KW-0288">FMN</keyword>
<dbReference type="EC" id="1.3.1.88" evidence="10"/>
<keyword evidence="2" id="KW-0285">Flavoprotein</keyword>
<keyword evidence="4" id="KW-0507">mRNA processing</keyword>
<evidence type="ECO:0000256" key="2">
    <source>
        <dbReference type="ARBA" id="ARBA00022630"/>
    </source>
</evidence>
<keyword evidence="7" id="KW-0560">Oxidoreductase</keyword>
<keyword evidence="6" id="KW-0521">NADP</keyword>
<comment type="catalytic activity">
    <reaction evidence="14">
        <text>5,6-dihydrouridine(16) in tRNA + NAD(+) = uridine(16) in tRNA + NADH + H(+)</text>
        <dbReference type="Rhea" id="RHEA:53380"/>
        <dbReference type="Rhea" id="RHEA-COMP:13543"/>
        <dbReference type="Rhea" id="RHEA-COMP:13544"/>
        <dbReference type="ChEBI" id="CHEBI:15378"/>
        <dbReference type="ChEBI" id="CHEBI:57540"/>
        <dbReference type="ChEBI" id="CHEBI:57945"/>
        <dbReference type="ChEBI" id="CHEBI:65315"/>
        <dbReference type="ChEBI" id="CHEBI:74443"/>
        <dbReference type="EC" id="1.3.1.88"/>
    </reaction>
    <physiologicalReaction direction="right-to-left" evidence="14">
        <dbReference type="Rhea" id="RHEA:53382"/>
    </physiologicalReaction>
</comment>
<evidence type="ECO:0000256" key="7">
    <source>
        <dbReference type="ARBA" id="ARBA00023002"/>
    </source>
</evidence>
<dbReference type="InterPro" id="IPR035587">
    <property type="entry name" value="DUS-like_FMN-bd"/>
</dbReference>
<dbReference type="InterPro" id="IPR018517">
    <property type="entry name" value="tRNA_hU_synthase_CS"/>
</dbReference>
<dbReference type="CDD" id="cd02801">
    <property type="entry name" value="DUS_like_FMN"/>
    <property type="match status" value="1"/>
</dbReference>
<reference evidence="19" key="1">
    <citation type="submission" date="2021-11" db="EMBL/GenBank/DDBJ databases">
        <authorList>
            <person name="Herlambang A."/>
            <person name="Guo Y."/>
            <person name="Takashima Y."/>
            <person name="Nishizawa T."/>
        </authorList>
    </citation>
    <scope>NUCLEOTIDE SEQUENCE</scope>
    <source>
        <strain evidence="19">E1425</strain>
    </source>
</reference>
<dbReference type="PROSITE" id="PS01136">
    <property type="entry name" value="UPF0034"/>
    <property type="match status" value="1"/>
</dbReference>
<feature type="compositionally biased region" description="Basic and acidic residues" evidence="17">
    <location>
        <begin position="510"/>
        <end position="522"/>
    </location>
</feature>
<dbReference type="GO" id="GO:0017150">
    <property type="term" value="F:tRNA dihydrouridine synthase activity"/>
    <property type="evidence" value="ECO:0007669"/>
    <property type="project" value="InterPro"/>
</dbReference>
<dbReference type="OrthoDB" id="272303at2759"/>
<evidence type="ECO:0000256" key="6">
    <source>
        <dbReference type="ARBA" id="ARBA00022857"/>
    </source>
</evidence>
<evidence type="ECO:0000256" key="13">
    <source>
        <dbReference type="ARBA" id="ARBA00048342"/>
    </source>
</evidence>
<comment type="catalytic activity">
    <reaction evidence="12">
        <text>5,6-dihydrouridine(16) in tRNA + NADP(+) = uridine(16) in tRNA + NADPH + H(+)</text>
        <dbReference type="Rhea" id="RHEA:53376"/>
        <dbReference type="Rhea" id="RHEA-COMP:13543"/>
        <dbReference type="Rhea" id="RHEA-COMP:13544"/>
        <dbReference type="ChEBI" id="CHEBI:15378"/>
        <dbReference type="ChEBI" id="CHEBI:57783"/>
        <dbReference type="ChEBI" id="CHEBI:58349"/>
        <dbReference type="ChEBI" id="CHEBI:65315"/>
        <dbReference type="ChEBI" id="CHEBI:74443"/>
        <dbReference type="EC" id="1.3.1.88"/>
    </reaction>
    <physiologicalReaction direction="right-to-left" evidence="12">
        <dbReference type="Rhea" id="RHEA:53378"/>
    </physiologicalReaction>
</comment>
<evidence type="ECO:0000256" key="12">
    <source>
        <dbReference type="ARBA" id="ARBA00047652"/>
    </source>
</evidence>
<comment type="catalytic activity">
    <reaction evidence="16">
        <text>5,6-dihydrouridine(17) in tRNA + NADP(+) = uridine(17) in tRNA + NADPH + H(+)</text>
        <dbReference type="Rhea" id="RHEA:53368"/>
        <dbReference type="Rhea" id="RHEA-COMP:13541"/>
        <dbReference type="Rhea" id="RHEA-COMP:13542"/>
        <dbReference type="ChEBI" id="CHEBI:15378"/>
        <dbReference type="ChEBI" id="CHEBI:57783"/>
        <dbReference type="ChEBI" id="CHEBI:58349"/>
        <dbReference type="ChEBI" id="CHEBI:65315"/>
        <dbReference type="ChEBI" id="CHEBI:74443"/>
        <dbReference type="EC" id="1.3.1.88"/>
    </reaction>
    <physiologicalReaction direction="right-to-left" evidence="16">
        <dbReference type="Rhea" id="RHEA:53370"/>
    </physiologicalReaction>
</comment>
<evidence type="ECO:0000256" key="5">
    <source>
        <dbReference type="ARBA" id="ARBA00022694"/>
    </source>
</evidence>
<sequence length="679" mass="75397">MFLLLSSLPHPIRATAKSLIPSFSSVSLSSVTAFSPASFSRALSSTAPASASIVRSLAAAISPESDPASPPPSPPTPVYPPSSFAVKFAPYFTEPAPLTNDRILNLVKFPHIHHYIDPMTNKAKEQAEERMVALAAQCRAQHSFPPKLEGWEFYKSINSPKYIVAPMVDQSELAWRILSRKYNADLCYTPMFNAKLFAKEEKYREEHWAGLQKGLGGGGPNDRPLIAQFCANDPEYLLQAALMVAPYCDAVDINLGCPQHIARRGHYGSFLMEDWPLISSLISTLHKHLPIPVTAKIRVFPEAEKTVAYAKMVVESGAQVLVVHGRLREMKGHLTGVADWEKIRLVQEAVGHLVPVIANGNILYNEDVSRCLEKTGCAGVMSAEGNLYNPAIFTPEHPESWKLAEEYMTICDELDTKIAYTRGHLFKIFRPSLSIHTDLRSELGLANSREEMWAVTRKLKERLIEDAETYRQSGASMEGEVDDQGFPKLPHWLAQPYFRQPMPDQSQQQNKEKKEKESVDAETKEDESGDAVRPPLTTKRTADDAAHREDDDASADVASLKDSIKAKKIKNKKARIQATLCRGGTCNNSFSAKCVHQRCKGCCRLLQREQNLSDCATHVIRSLFNEQQGLPRVDSEEAIGAVALEGMVNDSPPQEEDSEYLTEQRKKAEAAVADRCAIL</sequence>
<keyword evidence="20" id="KW-1185">Reference proteome</keyword>
<dbReference type="GO" id="GO:0050660">
    <property type="term" value="F:flavin adenine dinucleotide binding"/>
    <property type="evidence" value="ECO:0007669"/>
    <property type="project" value="InterPro"/>
</dbReference>
<keyword evidence="8" id="KW-0520">NAD</keyword>
<evidence type="ECO:0000256" key="11">
    <source>
        <dbReference type="ARBA" id="ARBA00047287"/>
    </source>
</evidence>
<gene>
    <name evidence="19" type="ORF">EMPS_07010</name>
</gene>
<evidence type="ECO:0000313" key="20">
    <source>
        <dbReference type="Proteomes" id="UP000827284"/>
    </source>
</evidence>
<dbReference type="EMBL" id="BQFW01000009">
    <property type="protein sequence ID" value="GJJ74652.1"/>
    <property type="molecule type" value="Genomic_DNA"/>
</dbReference>
<evidence type="ECO:0000256" key="14">
    <source>
        <dbReference type="ARBA" id="ARBA00048934"/>
    </source>
</evidence>
<reference evidence="19" key="2">
    <citation type="journal article" date="2022" name="Microbiol. Resour. Announc.">
        <title>Whole-Genome Sequence of Entomortierella parvispora E1425, a Mucoromycotan Fungus Associated with Burkholderiaceae-Related Endosymbiotic Bacteria.</title>
        <authorList>
            <person name="Herlambang A."/>
            <person name="Guo Y."/>
            <person name="Takashima Y."/>
            <person name="Narisawa K."/>
            <person name="Ohta H."/>
            <person name="Nishizawa T."/>
        </authorList>
    </citation>
    <scope>NUCLEOTIDE SEQUENCE</scope>
    <source>
        <strain evidence="19">E1425</strain>
    </source>
</reference>
<dbReference type="PANTHER" id="PTHR11082">
    <property type="entry name" value="TRNA-DIHYDROURIDINE SYNTHASE"/>
    <property type="match status" value="1"/>
</dbReference>
<dbReference type="Proteomes" id="UP000827284">
    <property type="component" value="Unassembled WGS sequence"/>
</dbReference>
<comment type="catalytic activity">
    <reaction evidence="11">
        <text>5,6-dihydrouridine(17) in tRNA + NAD(+) = uridine(17) in tRNA + NADH + H(+)</text>
        <dbReference type="Rhea" id="RHEA:53372"/>
        <dbReference type="Rhea" id="RHEA-COMP:13541"/>
        <dbReference type="Rhea" id="RHEA-COMP:13542"/>
        <dbReference type="ChEBI" id="CHEBI:15378"/>
        <dbReference type="ChEBI" id="CHEBI:57540"/>
        <dbReference type="ChEBI" id="CHEBI:57945"/>
        <dbReference type="ChEBI" id="CHEBI:65315"/>
        <dbReference type="ChEBI" id="CHEBI:74443"/>
        <dbReference type="EC" id="1.3.1.88"/>
    </reaction>
    <physiologicalReaction direction="right-to-left" evidence="11">
        <dbReference type="Rhea" id="RHEA:53374"/>
    </physiologicalReaction>
</comment>
<feature type="region of interest" description="Disordered" evidence="17">
    <location>
        <begin position="501"/>
        <end position="557"/>
    </location>
</feature>
<evidence type="ECO:0000256" key="15">
    <source>
        <dbReference type="ARBA" id="ARBA00049447"/>
    </source>
</evidence>
<evidence type="ECO:0000256" key="3">
    <source>
        <dbReference type="ARBA" id="ARBA00022643"/>
    </source>
</evidence>
<comment type="cofactor">
    <cofactor evidence="1">
        <name>FMN</name>
        <dbReference type="ChEBI" id="CHEBI:58210"/>
    </cofactor>
</comment>
<evidence type="ECO:0000256" key="17">
    <source>
        <dbReference type="SAM" id="MobiDB-lite"/>
    </source>
</evidence>
<feature type="compositionally biased region" description="Basic and acidic residues" evidence="17">
    <location>
        <begin position="540"/>
        <end position="550"/>
    </location>
</feature>
<accession>A0A9P3HDI6</accession>
<comment type="caution">
    <text evidence="19">The sequence shown here is derived from an EMBL/GenBank/DDBJ whole genome shotgun (WGS) entry which is preliminary data.</text>
</comment>
<evidence type="ECO:0000256" key="9">
    <source>
        <dbReference type="ARBA" id="ARBA00038313"/>
    </source>
</evidence>
<feature type="domain" description="DUS-like FMN-binding" evidence="18">
    <location>
        <begin position="164"/>
        <end position="454"/>
    </location>
</feature>
<protein>
    <recommendedName>
        <fullName evidence="10">tRNA-dihydrouridine(16/17) synthase [NAD(P)(+)]</fullName>
        <ecNumber evidence="10">1.3.1.88</ecNumber>
    </recommendedName>
</protein>
<dbReference type="Pfam" id="PF01207">
    <property type="entry name" value="Dus"/>
    <property type="match status" value="1"/>
</dbReference>
<evidence type="ECO:0000256" key="4">
    <source>
        <dbReference type="ARBA" id="ARBA00022664"/>
    </source>
</evidence>
<dbReference type="Gene3D" id="3.20.20.70">
    <property type="entry name" value="Aldolase class I"/>
    <property type="match status" value="1"/>
</dbReference>
<evidence type="ECO:0000256" key="10">
    <source>
        <dbReference type="ARBA" id="ARBA00038890"/>
    </source>
</evidence>
<keyword evidence="5" id="KW-0819">tRNA processing</keyword>
<dbReference type="InterPro" id="IPR013785">
    <property type="entry name" value="Aldolase_TIM"/>
</dbReference>
<comment type="catalytic activity">
    <reaction evidence="15">
        <text>a 5,6-dihydrouridine in mRNA + NADP(+) = a uridine in mRNA + NADPH + H(+)</text>
        <dbReference type="Rhea" id="RHEA:69855"/>
        <dbReference type="Rhea" id="RHEA-COMP:14658"/>
        <dbReference type="Rhea" id="RHEA-COMP:17789"/>
        <dbReference type="ChEBI" id="CHEBI:15378"/>
        <dbReference type="ChEBI" id="CHEBI:57783"/>
        <dbReference type="ChEBI" id="CHEBI:58349"/>
        <dbReference type="ChEBI" id="CHEBI:65315"/>
        <dbReference type="ChEBI" id="CHEBI:74443"/>
    </reaction>
    <physiologicalReaction direction="right-to-left" evidence="15">
        <dbReference type="Rhea" id="RHEA:69857"/>
    </physiologicalReaction>
</comment>
<dbReference type="GO" id="GO:0006397">
    <property type="term" value="P:mRNA processing"/>
    <property type="evidence" value="ECO:0007669"/>
    <property type="project" value="UniProtKB-KW"/>
</dbReference>
<dbReference type="SUPFAM" id="SSF51395">
    <property type="entry name" value="FMN-linked oxidoreductases"/>
    <property type="match status" value="1"/>
</dbReference>
<comment type="similarity">
    <text evidence="9">Belongs to the Dus family. Dus1 subfamily.</text>
</comment>
<evidence type="ECO:0000313" key="19">
    <source>
        <dbReference type="EMBL" id="GJJ74652.1"/>
    </source>
</evidence>
<evidence type="ECO:0000256" key="1">
    <source>
        <dbReference type="ARBA" id="ARBA00001917"/>
    </source>
</evidence>
<dbReference type="AlphaFoldDB" id="A0A9P3HDI6"/>
<dbReference type="PANTHER" id="PTHR11082:SF5">
    <property type="entry name" value="TRNA-DIHYDROURIDINE(16_17) SYNTHASE [NAD(P)(+)]-LIKE"/>
    <property type="match status" value="1"/>
</dbReference>
<evidence type="ECO:0000259" key="18">
    <source>
        <dbReference type="Pfam" id="PF01207"/>
    </source>
</evidence>
<comment type="catalytic activity">
    <reaction evidence="13">
        <text>a 5,6-dihydrouridine in mRNA + NAD(+) = a uridine in mRNA + NADH + H(+)</text>
        <dbReference type="Rhea" id="RHEA:69851"/>
        <dbReference type="Rhea" id="RHEA-COMP:14658"/>
        <dbReference type="Rhea" id="RHEA-COMP:17789"/>
        <dbReference type="ChEBI" id="CHEBI:15378"/>
        <dbReference type="ChEBI" id="CHEBI:57540"/>
        <dbReference type="ChEBI" id="CHEBI:57945"/>
        <dbReference type="ChEBI" id="CHEBI:65315"/>
        <dbReference type="ChEBI" id="CHEBI:74443"/>
    </reaction>
    <physiologicalReaction direction="right-to-left" evidence="13">
        <dbReference type="Rhea" id="RHEA:69853"/>
    </physiologicalReaction>
</comment>
<name>A0A9P3HDI6_9FUNG</name>
<organism evidence="19 20">
    <name type="scientific">Entomortierella parvispora</name>
    <dbReference type="NCBI Taxonomy" id="205924"/>
    <lineage>
        <taxon>Eukaryota</taxon>
        <taxon>Fungi</taxon>
        <taxon>Fungi incertae sedis</taxon>
        <taxon>Mucoromycota</taxon>
        <taxon>Mortierellomycotina</taxon>
        <taxon>Mortierellomycetes</taxon>
        <taxon>Mortierellales</taxon>
        <taxon>Mortierellaceae</taxon>
        <taxon>Entomortierella</taxon>
    </lineage>
</organism>
<proteinExistence type="inferred from homology"/>